<organism evidence="1 2">
    <name type="scientific">Mixta hanseatica</name>
    <dbReference type="NCBI Taxonomy" id="2872648"/>
    <lineage>
        <taxon>Bacteria</taxon>
        <taxon>Pseudomonadati</taxon>
        <taxon>Pseudomonadota</taxon>
        <taxon>Gammaproteobacteria</taxon>
        <taxon>Enterobacterales</taxon>
        <taxon>Erwiniaceae</taxon>
        <taxon>Mixta</taxon>
    </lineage>
</organism>
<dbReference type="RefSeq" id="WP_249893035.1">
    <property type="nucleotide sequence ID" value="NZ_CP082904.1"/>
</dbReference>
<accession>A0ABY4R8A0</accession>
<sequence>MNHKMLFFLSLFVIAVGITGIVMQKKEPVTDDNVPAVYHGGTKKVIAIAETLREIKPHQILNSGDYQIRTLEIDEASQDIRDISLLGTNNLNGYLVLNHLPANSAILPDRVEAPGSQTFVLHSLKENEMPYSYRVRAQDESLLTSLAVGDEVTLYIRLIENEKGQIINTGSLSETSAAPNSANLNYAISRICGPLSIIEIKKDKYQGEKSGYEHDETVGSIVLRASREQLADLRVAEKAGEILLFPTDSEKEGDKKLSMNEVLKQFRAVKQLRGDQ</sequence>
<dbReference type="Proteomes" id="UP001056635">
    <property type="component" value="Chromosome"/>
</dbReference>
<evidence type="ECO:0000313" key="2">
    <source>
        <dbReference type="Proteomes" id="UP001056635"/>
    </source>
</evidence>
<keyword evidence="2" id="KW-1185">Reference proteome</keyword>
<dbReference type="EMBL" id="CP082904">
    <property type="protein sequence ID" value="UQY44409.1"/>
    <property type="molecule type" value="Genomic_DNA"/>
</dbReference>
<name>A0ABY4R8A0_9GAMM</name>
<proteinExistence type="predicted"/>
<evidence type="ECO:0000313" key="1">
    <source>
        <dbReference type="EMBL" id="UQY44409.1"/>
    </source>
</evidence>
<protein>
    <submittedName>
        <fullName evidence="1">DUF11 domain-containing protein</fullName>
    </submittedName>
</protein>
<reference evidence="1" key="1">
    <citation type="submission" date="2021-09" db="EMBL/GenBank/DDBJ databases">
        <title>First case of bloodstream infection caused by Mixta hanseatica sp. nov., a member of the Erwiniaceae family.</title>
        <authorList>
            <person name="Both A."/>
            <person name="Huang J."/>
            <person name="Wenzel P."/>
            <person name="Aepfelbacher M."/>
            <person name="Rohde H."/>
            <person name="Christner M."/>
            <person name="Hentschke M."/>
        </authorList>
    </citation>
    <scope>NUCLEOTIDE SEQUENCE</scope>
    <source>
        <strain evidence="1">X22927</strain>
    </source>
</reference>
<gene>
    <name evidence="1" type="ORF">K6958_01470</name>
</gene>